<keyword evidence="1" id="KW-1133">Transmembrane helix</keyword>
<feature type="transmembrane region" description="Helical" evidence="1">
    <location>
        <begin position="20"/>
        <end position="42"/>
    </location>
</feature>
<organism evidence="2">
    <name type="scientific">viral metagenome</name>
    <dbReference type="NCBI Taxonomy" id="1070528"/>
    <lineage>
        <taxon>unclassified sequences</taxon>
        <taxon>metagenomes</taxon>
        <taxon>organismal metagenomes</taxon>
    </lineage>
</organism>
<name>A0A6C0DKR2_9ZZZZ</name>
<reference evidence="2" key="1">
    <citation type="journal article" date="2020" name="Nature">
        <title>Giant virus diversity and host interactions through global metagenomics.</title>
        <authorList>
            <person name="Schulz F."/>
            <person name="Roux S."/>
            <person name="Paez-Espino D."/>
            <person name="Jungbluth S."/>
            <person name="Walsh D.A."/>
            <person name="Denef V.J."/>
            <person name="McMahon K.D."/>
            <person name="Konstantinidis K.T."/>
            <person name="Eloe-Fadrosh E.A."/>
            <person name="Kyrpides N.C."/>
            <person name="Woyke T."/>
        </authorList>
    </citation>
    <scope>NUCLEOTIDE SEQUENCE</scope>
    <source>
        <strain evidence="2">GVMAG-M-3300023174-189</strain>
    </source>
</reference>
<evidence type="ECO:0000256" key="1">
    <source>
        <dbReference type="SAM" id="Phobius"/>
    </source>
</evidence>
<sequence>MPSEPSWSKKISSTTVCAWFYAIAIVNLLFGTAGIVAALYLMSKGKYDMLQLFTVVLAAFIGFANSWAFFLVCNRGINA</sequence>
<accession>A0A6C0DKR2</accession>
<keyword evidence="1" id="KW-0812">Transmembrane</keyword>
<keyword evidence="1" id="KW-0472">Membrane</keyword>
<feature type="transmembrane region" description="Helical" evidence="1">
    <location>
        <begin position="49"/>
        <end position="70"/>
    </location>
</feature>
<dbReference type="EMBL" id="MN739626">
    <property type="protein sequence ID" value="QHT16509.1"/>
    <property type="molecule type" value="Genomic_DNA"/>
</dbReference>
<protein>
    <submittedName>
        <fullName evidence="2">Uncharacterized protein</fullName>
    </submittedName>
</protein>
<proteinExistence type="predicted"/>
<evidence type="ECO:0000313" key="2">
    <source>
        <dbReference type="EMBL" id="QHT16509.1"/>
    </source>
</evidence>
<dbReference type="AlphaFoldDB" id="A0A6C0DKR2"/>